<reference evidence="1" key="2">
    <citation type="submission" date="2020-09" db="EMBL/GenBank/DDBJ databases">
        <authorList>
            <person name="Sun Q."/>
            <person name="Sedlacek I."/>
        </authorList>
    </citation>
    <scope>NUCLEOTIDE SEQUENCE</scope>
    <source>
        <strain evidence="1">CCM 8433</strain>
    </source>
</reference>
<reference evidence="1" key="1">
    <citation type="journal article" date="2014" name="Int. J. Syst. Evol. Microbiol.">
        <title>Complete genome sequence of Corynebacterium casei LMG S-19264T (=DSM 44701T), isolated from a smear-ripened cheese.</title>
        <authorList>
            <consortium name="US DOE Joint Genome Institute (JGI-PGF)"/>
            <person name="Walter F."/>
            <person name="Albersmeier A."/>
            <person name="Kalinowski J."/>
            <person name="Ruckert C."/>
        </authorList>
    </citation>
    <scope>NUCLEOTIDE SEQUENCE</scope>
    <source>
        <strain evidence="1">CCM 8433</strain>
    </source>
</reference>
<proteinExistence type="predicted"/>
<comment type="caution">
    <text evidence="1">The sequence shown here is derived from an EMBL/GenBank/DDBJ whole genome shotgun (WGS) entry which is preliminary data.</text>
</comment>
<gene>
    <name evidence="1" type="ORF">GCM10011482_23960</name>
</gene>
<name>A0A917N7D2_9ENTE</name>
<evidence type="ECO:0000313" key="1">
    <source>
        <dbReference type="EMBL" id="GGI66742.1"/>
    </source>
</evidence>
<protein>
    <submittedName>
        <fullName evidence="1">Uncharacterized protein</fullName>
    </submittedName>
</protein>
<accession>A0A917N7D2</accession>
<sequence>MTFERLATLSDTVKTTFQPAFIFLVFPDKVQHFPARDWTTAQFHAALEERLGKNYTFQVWEGMVIALSNQTDVIAVLPKFREITELRLKKIGDS</sequence>
<dbReference type="EMBL" id="BMDT01000016">
    <property type="protein sequence ID" value="GGI66742.1"/>
    <property type="molecule type" value="Genomic_DNA"/>
</dbReference>
<evidence type="ECO:0000313" key="2">
    <source>
        <dbReference type="Proteomes" id="UP000622610"/>
    </source>
</evidence>
<dbReference type="Proteomes" id="UP000622610">
    <property type="component" value="Unassembled WGS sequence"/>
</dbReference>
<keyword evidence="2" id="KW-1185">Reference proteome</keyword>
<dbReference type="RefSeq" id="WP_188368562.1">
    <property type="nucleotide sequence ID" value="NZ_BMDT01000016.1"/>
</dbReference>
<organism evidence="1 2">
    <name type="scientific">Enterococcus alcedinis</name>
    <dbReference type="NCBI Taxonomy" id="1274384"/>
    <lineage>
        <taxon>Bacteria</taxon>
        <taxon>Bacillati</taxon>
        <taxon>Bacillota</taxon>
        <taxon>Bacilli</taxon>
        <taxon>Lactobacillales</taxon>
        <taxon>Enterococcaceae</taxon>
        <taxon>Enterococcus</taxon>
    </lineage>
</organism>
<dbReference type="AlphaFoldDB" id="A0A917N7D2"/>